<protein>
    <submittedName>
        <fullName evidence="1">YlcI/YnfO family protein</fullName>
    </submittedName>
</protein>
<keyword evidence="2" id="KW-1185">Reference proteome</keyword>
<dbReference type="NCBIfam" id="NF041551">
    <property type="entry name" value="YlcI_YnfO_N"/>
    <property type="match status" value="1"/>
</dbReference>
<evidence type="ECO:0000313" key="2">
    <source>
        <dbReference type="Proteomes" id="UP001308656"/>
    </source>
</evidence>
<dbReference type="Proteomes" id="UP001308656">
    <property type="component" value="Unassembled WGS sequence"/>
</dbReference>
<dbReference type="EMBL" id="JAYKTO010000002">
    <property type="protein sequence ID" value="MEB3520685.1"/>
    <property type="molecule type" value="Genomic_DNA"/>
</dbReference>
<comment type="caution">
    <text evidence="1">The sequence shown here is derived from an EMBL/GenBank/DDBJ whole genome shotgun (WGS) entry which is preliminary data.</text>
</comment>
<gene>
    <name evidence="1" type="ORF">SM122_09015</name>
</gene>
<reference evidence="1 2" key="1">
    <citation type="submission" date="2024-01" db="EMBL/GenBank/DDBJ databases">
        <title>Description of Streptococcus dentalis sp. nov., Streptococcus gingivalis sp. nov., Streptococcus lingualis sp. nov. isolated from human oral cavity.</title>
        <authorList>
            <person name="Choi Y.S."/>
            <person name="Goo B.J."/>
            <person name="Bae J.W."/>
        </authorList>
    </citation>
    <scope>NUCLEOTIDE SEQUENCE [LARGE SCALE GENOMIC DNA]</scope>
    <source>
        <strain evidence="1 2">S2</strain>
    </source>
</reference>
<organism evidence="1 2">
    <name type="scientific">Streptococcus gingivalis</name>
    <dbReference type="NCBI Taxonomy" id="3111861"/>
    <lineage>
        <taxon>Bacteria</taxon>
        <taxon>Bacillati</taxon>
        <taxon>Bacillota</taxon>
        <taxon>Bacilli</taxon>
        <taxon>Lactobacillales</taxon>
        <taxon>Streptococcaceae</taxon>
        <taxon>Streptococcus</taxon>
    </lineage>
</organism>
<dbReference type="RefSeq" id="WP_324738268.1">
    <property type="nucleotide sequence ID" value="NZ_JAYKTO010000002.1"/>
</dbReference>
<sequence length="57" mass="6759">MEKFVLQKKKKETENKTIRFPVELISEIEEFLVGTDETFSSFVIQACQYALDNREKE</sequence>
<proteinExistence type="predicted"/>
<evidence type="ECO:0000313" key="1">
    <source>
        <dbReference type="EMBL" id="MEB3520685.1"/>
    </source>
</evidence>
<name>A0ABU6B9Z6_9STRE</name>
<accession>A0ABU6B9Z6</accession>